<evidence type="ECO:0000313" key="3">
    <source>
        <dbReference type="Proteomes" id="UP000461948"/>
    </source>
</evidence>
<feature type="compositionally biased region" description="Polar residues" evidence="1">
    <location>
        <begin position="1"/>
        <end position="10"/>
    </location>
</feature>
<accession>A0A7X2MT10</accession>
<evidence type="ECO:0000313" key="2">
    <source>
        <dbReference type="EMBL" id="MSE18806.1"/>
    </source>
</evidence>
<organism evidence="2 3">
    <name type="scientific">Enterobacter agglomerans</name>
    <name type="common">Erwinia herbicola</name>
    <name type="synonym">Pantoea agglomerans</name>
    <dbReference type="NCBI Taxonomy" id="549"/>
    <lineage>
        <taxon>Bacteria</taxon>
        <taxon>Pseudomonadati</taxon>
        <taxon>Pseudomonadota</taxon>
        <taxon>Gammaproteobacteria</taxon>
        <taxon>Enterobacterales</taxon>
        <taxon>Erwiniaceae</taxon>
        <taxon>Pantoea</taxon>
        <taxon>Pantoea agglomerans group</taxon>
    </lineage>
</organism>
<dbReference type="Proteomes" id="UP000461948">
    <property type="component" value="Unassembled WGS sequence"/>
</dbReference>
<reference evidence="2 3" key="1">
    <citation type="submission" date="2019-11" db="EMBL/GenBank/DDBJ databases">
        <title>Draft Genome Sequence of Plant Growth-Promoting Rhizosphere-Associated Bacteria.</title>
        <authorList>
            <person name="Vasilyev I.Y."/>
            <person name="Radchenko V."/>
            <person name="Ilnitskaya E.V."/>
        </authorList>
    </citation>
    <scope>NUCLEOTIDE SEQUENCE [LARGE SCALE GENOMIC DNA]</scope>
    <source>
        <strain evidence="2 3">VRA_MhP_f</strain>
    </source>
</reference>
<comment type="caution">
    <text evidence="2">The sequence shown here is derived from an EMBL/GenBank/DDBJ whole genome shotgun (WGS) entry which is preliminary data.</text>
</comment>
<evidence type="ECO:0000256" key="1">
    <source>
        <dbReference type="SAM" id="MobiDB-lite"/>
    </source>
</evidence>
<feature type="region of interest" description="Disordered" evidence="1">
    <location>
        <begin position="1"/>
        <end position="45"/>
    </location>
</feature>
<gene>
    <name evidence="2" type="ORF">GKC49_28040</name>
</gene>
<protein>
    <submittedName>
        <fullName evidence="2">Uncharacterized protein</fullName>
    </submittedName>
</protein>
<sequence length="45" mass="4741">MHRIDTSTAQVDKFGAGKNGFTGGNPQAGELPTALNADFFDSVQE</sequence>
<dbReference type="EMBL" id="WKLC01002107">
    <property type="protein sequence ID" value="MSE18806.1"/>
    <property type="molecule type" value="Genomic_DNA"/>
</dbReference>
<proteinExistence type="predicted"/>
<dbReference type="AlphaFoldDB" id="A0A7X2MT10"/>
<dbReference type="RefSeq" id="WP_010670848.1">
    <property type="nucleotide sequence ID" value="NZ_CP034469.1"/>
</dbReference>
<name>A0A7X2MT10_ENTAG</name>